<keyword evidence="1" id="KW-0472">Membrane</keyword>
<dbReference type="RefSeq" id="WP_378960276.1">
    <property type="nucleotide sequence ID" value="NZ_JBHRXC010000016.1"/>
</dbReference>
<keyword evidence="3" id="KW-1185">Reference proteome</keyword>
<evidence type="ECO:0000313" key="3">
    <source>
        <dbReference type="Proteomes" id="UP001595792"/>
    </source>
</evidence>
<organism evidence="2 3">
    <name type="scientific">Pedobacter jamesrossensis</name>
    <dbReference type="NCBI Taxonomy" id="1908238"/>
    <lineage>
        <taxon>Bacteria</taxon>
        <taxon>Pseudomonadati</taxon>
        <taxon>Bacteroidota</taxon>
        <taxon>Sphingobacteriia</taxon>
        <taxon>Sphingobacteriales</taxon>
        <taxon>Sphingobacteriaceae</taxon>
        <taxon>Pedobacter</taxon>
    </lineage>
</organism>
<feature type="transmembrane region" description="Helical" evidence="1">
    <location>
        <begin position="49"/>
        <end position="78"/>
    </location>
</feature>
<evidence type="ECO:0000256" key="1">
    <source>
        <dbReference type="SAM" id="Phobius"/>
    </source>
</evidence>
<keyword evidence="1" id="KW-0812">Transmembrane</keyword>
<dbReference type="EMBL" id="JBHSBY010000087">
    <property type="protein sequence ID" value="MFC4196935.1"/>
    <property type="molecule type" value="Genomic_DNA"/>
</dbReference>
<reference evidence="3" key="1">
    <citation type="journal article" date="2019" name="Int. J. Syst. Evol. Microbiol.">
        <title>The Global Catalogue of Microorganisms (GCM) 10K type strain sequencing project: providing services to taxonomists for standard genome sequencing and annotation.</title>
        <authorList>
            <consortium name="The Broad Institute Genomics Platform"/>
            <consortium name="The Broad Institute Genome Sequencing Center for Infectious Disease"/>
            <person name="Wu L."/>
            <person name="Ma J."/>
        </authorList>
    </citation>
    <scope>NUCLEOTIDE SEQUENCE [LARGE SCALE GENOMIC DNA]</scope>
    <source>
        <strain evidence="3">CCM 8689</strain>
    </source>
</reference>
<protein>
    <submittedName>
        <fullName evidence="2">Uncharacterized protein</fullName>
    </submittedName>
</protein>
<gene>
    <name evidence="2" type="ORF">ACFOUY_09520</name>
</gene>
<comment type="caution">
    <text evidence="2">The sequence shown here is derived from an EMBL/GenBank/DDBJ whole genome shotgun (WGS) entry which is preliminary data.</text>
</comment>
<keyword evidence="1" id="KW-1133">Transmembrane helix</keyword>
<sequence>MKANSLKKKIFAAIFLIAVIGLPLLSHFSANHGGAYAIAANHGYGSVDGAIIVGTAVNVGWALGLLCGVQLVVGLVAAG</sequence>
<proteinExistence type="predicted"/>
<dbReference type="Proteomes" id="UP001595792">
    <property type="component" value="Unassembled WGS sequence"/>
</dbReference>
<accession>A0ABV8NIU4</accession>
<name>A0ABV8NIU4_9SPHI</name>
<evidence type="ECO:0000313" key="2">
    <source>
        <dbReference type="EMBL" id="MFC4196935.1"/>
    </source>
</evidence>